<dbReference type="AlphaFoldDB" id="A0A942E9F0"/>
<reference evidence="1" key="1">
    <citation type="submission" date="2021-04" db="EMBL/GenBank/DDBJ databases">
        <title>Devosia litorisediminis sp. nov., isolated from a sand dune.</title>
        <authorList>
            <person name="Park S."/>
            <person name="Yoon J.-H."/>
        </authorList>
    </citation>
    <scope>NUCLEOTIDE SEQUENCE</scope>
    <source>
        <strain evidence="1">BSSL-BM10</strain>
    </source>
</reference>
<evidence type="ECO:0008006" key="3">
    <source>
        <dbReference type="Google" id="ProtNLM"/>
    </source>
</evidence>
<dbReference type="EMBL" id="JAGXTP010000004">
    <property type="protein sequence ID" value="MBS3850548.1"/>
    <property type="molecule type" value="Genomic_DNA"/>
</dbReference>
<comment type="caution">
    <text evidence="1">The sequence shown here is derived from an EMBL/GenBank/DDBJ whole genome shotgun (WGS) entry which is preliminary data.</text>
</comment>
<proteinExistence type="predicted"/>
<name>A0A942E9F0_9HYPH</name>
<evidence type="ECO:0000313" key="1">
    <source>
        <dbReference type="EMBL" id="MBS3850548.1"/>
    </source>
</evidence>
<dbReference type="Gene3D" id="3.40.390.10">
    <property type="entry name" value="Collagenase (Catalytic Domain)"/>
    <property type="match status" value="1"/>
</dbReference>
<sequence>MSPWRLIVALCLCSVPGMARGDEQIMLTRALDGAITQFEAARPRLGQSLSGVDIGAYGDALYRHRFAGGAWPGQTALTFDIRPDNSGSCNRFAAFVRIPPQDGVVALVLCPEFFSAGADSLRQLTILHEMVHVVAGRDECQAMAFAARIEQMAGGDYTPVDSYWQAQNCSGGPYRLP</sequence>
<organism evidence="1 2">
    <name type="scientific">Devosia litorisediminis</name>
    <dbReference type="NCBI Taxonomy" id="2829817"/>
    <lineage>
        <taxon>Bacteria</taxon>
        <taxon>Pseudomonadati</taxon>
        <taxon>Pseudomonadota</taxon>
        <taxon>Alphaproteobacteria</taxon>
        <taxon>Hyphomicrobiales</taxon>
        <taxon>Devosiaceae</taxon>
        <taxon>Devosia</taxon>
    </lineage>
</organism>
<dbReference type="GO" id="GO:0008237">
    <property type="term" value="F:metallopeptidase activity"/>
    <property type="evidence" value="ECO:0007669"/>
    <property type="project" value="InterPro"/>
</dbReference>
<dbReference type="RefSeq" id="WP_212660187.1">
    <property type="nucleotide sequence ID" value="NZ_JAGXTP010000004.1"/>
</dbReference>
<evidence type="ECO:0000313" key="2">
    <source>
        <dbReference type="Proteomes" id="UP000678281"/>
    </source>
</evidence>
<protein>
    <recommendedName>
        <fullName evidence="3">Lysine-specific metallo-endopeptidase domain-containing protein</fullName>
    </recommendedName>
</protein>
<keyword evidence="2" id="KW-1185">Reference proteome</keyword>
<gene>
    <name evidence="1" type="ORF">KD146_17755</name>
</gene>
<accession>A0A942E9F0</accession>
<dbReference type="InterPro" id="IPR024079">
    <property type="entry name" value="MetalloPept_cat_dom_sf"/>
</dbReference>
<dbReference type="Proteomes" id="UP000678281">
    <property type="component" value="Unassembled WGS sequence"/>
</dbReference>